<evidence type="ECO:0000256" key="6">
    <source>
        <dbReference type="PROSITE-ProRule" id="PRU00068"/>
    </source>
</evidence>
<keyword evidence="10" id="KW-0732">Signal</keyword>
<proteinExistence type="predicted"/>
<sequence length="1034" mass="115347">MFSLFSFILIGQLIFVVNSNQLRHSLANKQFIDQLTEGSYEIIHPFQLREKSRERMGIDTREHFLNITPIQHFRQVSFVLRSSVLLNQRLRIALNLNEHLLGGGENNKQNEAQLIDKTAIQSEQDLEVIRLSDVENCFYQGTVIGEPGSMVTLSTCDGLWGLLAFANGSALGIWPLEGGDKGKRHPHVLFRVFGNGTECRGGGGDSSNDIEGQQQEKFIKRRRKRTKKFRGKRKIEGEENLRRLRQQRLFLDIALLVNKEMQYLFNIGQPKLLEYSLNALNIADLIFKRGLNIRISLNYFALIENLNKNNSNQLLDDLLDFTINKLYKEEKDVTIYLTNLNKQQNNNALNVDNSVCSGRAVGFTQIFNLYGPQTAALSIAHSLGHILGLEHDLAECGCDMEECVMSGSKGQFDHFPWHFSACSSARLERKRSADPKMECLLKSSNLFSQFSPSFLCGNGQVDQGEECDCGRRDQCTDPCCDPFTCRLRPHANCAAHEECCHRCHVRPSGHLCRPTRSICDVAERCDGKSGECPPDSHLLDGTHCGLGNNGQCWQGDCVDSDEQCREIWGKGSRVAESLCFSKNGHALEYGNCGRDTEGRFVECAPENERCGLLQCHEGSASPTIPNATAFAFQFVQEERQVQCKVVTNSPLGFVKDGTSCGEGRVCIRTVCLPLAQVSPSVKCPSSGSNISQCSGHGDCTSAGQCLCFDGWTGKACDLRTPTRRTDNHHSPSLEFSSLRDISTRFVGVSDGKVILETTTLLIILLFVGLLLLLFLLFLLLFYRRSSADPFQHANIQFKQTTTTADEEESKNENEGNNARTIKFGQMPSWREEKRTRKTNKRVYDALQRITEANEMDSLSLKSRESSIAINNVLINPQQQISPQQQQTCLNIAPIISEKYQQSNCSPPQSLQHSPTIQTLNYQQNNNNSGIFFSKRGGSNSLEMAETSLPLSEGGDVEEEAMLFNSPFGPRLANISLLMRKLEGTTEEERSTPPLLANWSVPPPASADSGNPGSNLELRESPSLFSDPYRLDLPG</sequence>
<comment type="caution">
    <text evidence="7">Lacks conserved residue(s) required for the propagation of feature annotation.</text>
</comment>
<gene>
    <name evidence="13" type="ORF">MENT_LOCUS5534</name>
</gene>
<dbReference type="SMART" id="SM00050">
    <property type="entry name" value="DISIN"/>
    <property type="match status" value="1"/>
</dbReference>
<dbReference type="InterPro" id="IPR001762">
    <property type="entry name" value="Disintegrin_dom"/>
</dbReference>
<evidence type="ECO:0000256" key="3">
    <source>
        <dbReference type="ARBA" id="ARBA00022989"/>
    </source>
</evidence>
<dbReference type="PROSITE" id="PS01186">
    <property type="entry name" value="EGF_2"/>
    <property type="match status" value="1"/>
</dbReference>
<dbReference type="Pfam" id="PF00200">
    <property type="entry name" value="Disintegrin"/>
    <property type="match status" value="1"/>
</dbReference>
<dbReference type="SUPFAM" id="SSF57552">
    <property type="entry name" value="Blood coagulation inhibitor (disintegrin)"/>
    <property type="match status" value="1"/>
</dbReference>
<feature type="signal peptide" evidence="10">
    <location>
        <begin position="1"/>
        <end position="19"/>
    </location>
</feature>
<keyword evidence="5 7" id="KW-1015">Disulfide bond</keyword>
<evidence type="ECO:0000259" key="11">
    <source>
        <dbReference type="PROSITE" id="PS50214"/>
    </source>
</evidence>
<feature type="chain" id="PRO_5028241357" evidence="10">
    <location>
        <begin position="20"/>
        <end position="1034"/>
    </location>
</feature>
<name>A0A6V7TWR8_MELEN</name>
<dbReference type="GO" id="GO:0046872">
    <property type="term" value="F:metal ion binding"/>
    <property type="evidence" value="ECO:0007669"/>
    <property type="project" value="UniProtKB-KW"/>
</dbReference>
<dbReference type="EMBL" id="CAJEWN010000020">
    <property type="protein sequence ID" value="CAD2137740.1"/>
    <property type="molecule type" value="Genomic_DNA"/>
</dbReference>
<dbReference type="Pfam" id="PF08516">
    <property type="entry name" value="ADAM_CR"/>
    <property type="match status" value="1"/>
</dbReference>
<reference evidence="13 14" key="1">
    <citation type="submission" date="2020-08" db="EMBL/GenBank/DDBJ databases">
        <authorList>
            <person name="Koutsovoulos G."/>
            <person name="Danchin GJ E."/>
        </authorList>
    </citation>
    <scope>NUCLEOTIDE SEQUENCE [LARGE SCALE GENOMIC DNA]</scope>
</reference>
<accession>A0A6V7TWR8</accession>
<evidence type="ECO:0000313" key="14">
    <source>
        <dbReference type="Proteomes" id="UP000580250"/>
    </source>
</evidence>
<feature type="binding site" evidence="7">
    <location>
        <position position="385"/>
    </location>
    <ligand>
        <name>Zn(2+)</name>
        <dbReference type="ChEBI" id="CHEBI:29105"/>
        <note>catalytic</note>
    </ligand>
</feature>
<feature type="binding site" evidence="7">
    <location>
        <position position="381"/>
    </location>
    <ligand>
        <name>Zn(2+)</name>
        <dbReference type="ChEBI" id="CHEBI:29105"/>
        <note>catalytic</note>
    </ligand>
</feature>
<protein>
    <submittedName>
        <fullName evidence="13">Uncharacterized protein</fullName>
    </submittedName>
</protein>
<comment type="subcellular location">
    <subcellularLocation>
        <location evidence="1">Membrane</location>
        <topology evidence="1">Single-pass membrane protein</topology>
    </subcellularLocation>
</comment>
<feature type="domain" description="Disintegrin" evidence="11">
    <location>
        <begin position="453"/>
        <end position="540"/>
    </location>
</feature>
<dbReference type="GO" id="GO:0016020">
    <property type="term" value="C:membrane"/>
    <property type="evidence" value="ECO:0007669"/>
    <property type="project" value="UniProtKB-SubCell"/>
</dbReference>
<evidence type="ECO:0000259" key="12">
    <source>
        <dbReference type="PROSITE" id="PS50215"/>
    </source>
</evidence>
<feature type="disulfide bond" evidence="6">
    <location>
        <begin position="512"/>
        <end position="532"/>
    </location>
</feature>
<evidence type="ECO:0000256" key="2">
    <source>
        <dbReference type="ARBA" id="ARBA00022692"/>
    </source>
</evidence>
<dbReference type="PANTHER" id="PTHR11905">
    <property type="entry name" value="ADAM A DISINTEGRIN AND METALLOPROTEASE DOMAIN"/>
    <property type="match status" value="1"/>
</dbReference>
<keyword evidence="7" id="KW-0862">Zinc</keyword>
<organism evidence="13 14">
    <name type="scientific">Meloidogyne enterolobii</name>
    <name type="common">Root-knot nematode worm</name>
    <name type="synonym">Meloidogyne mayaguensis</name>
    <dbReference type="NCBI Taxonomy" id="390850"/>
    <lineage>
        <taxon>Eukaryota</taxon>
        <taxon>Metazoa</taxon>
        <taxon>Ecdysozoa</taxon>
        <taxon>Nematoda</taxon>
        <taxon>Chromadorea</taxon>
        <taxon>Rhabditida</taxon>
        <taxon>Tylenchina</taxon>
        <taxon>Tylenchomorpha</taxon>
        <taxon>Tylenchoidea</taxon>
        <taxon>Meloidogynidae</taxon>
        <taxon>Meloidogyninae</taxon>
        <taxon>Meloidogyne</taxon>
    </lineage>
</organism>
<feature type="transmembrane region" description="Helical" evidence="9">
    <location>
        <begin position="760"/>
        <end position="782"/>
    </location>
</feature>
<keyword evidence="4 9" id="KW-0472">Membrane</keyword>
<dbReference type="SMART" id="SM00608">
    <property type="entry name" value="ACR"/>
    <property type="match status" value="1"/>
</dbReference>
<dbReference type="PROSITE" id="PS50214">
    <property type="entry name" value="DISINTEGRIN_2"/>
    <property type="match status" value="1"/>
</dbReference>
<dbReference type="PANTHER" id="PTHR11905:SF248">
    <property type="entry name" value="DISINTEGRIN AND METALLOPROTEINASE DOMAIN-CONTAINING PROTEIN UNC-71"/>
    <property type="match status" value="1"/>
</dbReference>
<dbReference type="AlphaFoldDB" id="A0A6V7TWR8"/>
<feature type="region of interest" description="Disordered" evidence="8">
    <location>
        <begin position="983"/>
        <end position="1034"/>
    </location>
</feature>
<dbReference type="OrthoDB" id="5951731at2759"/>
<dbReference type="GO" id="GO:0006509">
    <property type="term" value="P:membrane protein ectodomain proteolysis"/>
    <property type="evidence" value="ECO:0007669"/>
    <property type="project" value="TreeGrafter"/>
</dbReference>
<dbReference type="InterPro" id="IPR000742">
    <property type="entry name" value="EGF"/>
</dbReference>
<feature type="binding site" evidence="7">
    <location>
        <position position="391"/>
    </location>
    <ligand>
        <name>Zn(2+)</name>
        <dbReference type="ChEBI" id="CHEBI:29105"/>
        <note>catalytic</note>
    </ligand>
</feature>
<dbReference type="PROSITE" id="PS00022">
    <property type="entry name" value="EGF_1"/>
    <property type="match status" value="1"/>
</dbReference>
<dbReference type="Pfam" id="PF01421">
    <property type="entry name" value="Reprolysin"/>
    <property type="match status" value="1"/>
</dbReference>
<dbReference type="Gene3D" id="2.10.25.10">
    <property type="entry name" value="Laminin"/>
    <property type="match status" value="1"/>
</dbReference>
<keyword evidence="2 9" id="KW-0812">Transmembrane</keyword>
<dbReference type="InterPro" id="IPR036436">
    <property type="entry name" value="Disintegrin_dom_sf"/>
</dbReference>
<comment type="caution">
    <text evidence="13">The sequence shown here is derived from an EMBL/GenBank/DDBJ whole genome shotgun (WGS) entry which is preliminary data.</text>
</comment>
<dbReference type="InterPro" id="IPR006586">
    <property type="entry name" value="ADAM_Cys-rich"/>
</dbReference>
<evidence type="ECO:0000256" key="9">
    <source>
        <dbReference type="SAM" id="Phobius"/>
    </source>
</evidence>
<evidence type="ECO:0000256" key="10">
    <source>
        <dbReference type="SAM" id="SignalP"/>
    </source>
</evidence>
<feature type="disulfide bond" evidence="7">
    <location>
        <begin position="398"/>
        <end position="403"/>
    </location>
</feature>
<dbReference type="GO" id="GO:0004222">
    <property type="term" value="F:metalloendopeptidase activity"/>
    <property type="evidence" value="ECO:0007669"/>
    <property type="project" value="InterPro"/>
</dbReference>
<keyword evidence="3 9" id="KW-1133">Transmembrane helix</keyword>
<evidence type="ECO:0000256" key="1">
    <source>
        <dbReference type="ARBA" id="ARBA00004167"/>
    </source>
</evidence>
<dbReference type="InterPro" id="IPR024079">
    <property type="entry name" value="MetalloPept_cat_dom_sf"/>
</dbReference>
<dbReference type="Gene3D" id="4.10.70.10">
    <property type="entry name" value="Disintegrin domain"/>
    <property type="match status" value="1"/>
</dbReference>
<dbReference type="Pfam" id="PF23106">
    <property type="entry name" value="EGF_Teneurin"/>
    <property type="match status" value="1"/>
</dbReference>
<evidence type="ECO:0000256" key="7">
    <source>
        <dbReference type="PROSITE-ProRule" id="PRU00276"/>
    </source>
</evidence>
<dbReference type="Proteomes" id="UP000580250">
    <property type="component" value="Unassembled WGS sequence"/>
</dbReference>
<feature type="domain" description="Peptidase M12B" evidence="12">
    <location>
        <begin position="249"/>
        <end position="429"/>
    </location>
</feature>
<evidence type="ECO:0000313" key="13">
    <source>
        <dbReference type="EMBL" id="CAD2137740.1"/>
    </source>
</evidence>
<evidence type="ECO:0000256" key="8">
    <source>
        <dbReference type="SAM" id="MobiDB-lite"/>
    </source>
</evidence>
<dbReference type="SUPFAM" id="SSF55486">
    <property type="entry name" value="Metalloproteases ('zincins'), catalytic domain"/>
    <property type="match status" value="1"/>
</dbReference>
<evidence type="ECO:0000256" key="5">
    <source>
        <dbReference type="ARBA" id="ARBA00023157"/>
    </source>
</evidence>
<dbReference type="Gene3D" id="3.40.390.10">
    <property type="entry name" value="Collagenase (Catalytic Domain)"/>
    <property type="match status" value="1"/>
</dbReference>
<keyword evidence="7" id="KW-0479">Metal-binding</keyword>
<dbReference type="FunFam" id="4.10.70.10:FF:000001">
    <property type="entry name" value="Disintegrin and metalloproteinase domain-containing protein 22"/>
    <property type="match status" value="1"/>
</dbReference>
<evidence type="ECO:0000256" key="4">
    <source>
        <dbReference type="ARBA" id="ARBA00023136"/>
    </source>
</evidence>
<dbReference type="InterPro" id="IPR001590">
    <property type="entry name" value="Peptidase_M12B"/>
</dbReference>
<dbReference type="PROSITE" id="PS50215">
    <property type="entry name" value="ADAM_MEPRO"/>
    <property type="match status" value="1"/>
</dbReference>